<dbReference type="InterPro" id="IPR010209">
    <property type="entry name" value="Ion_transpt_RnfG/RsxG"/>
</dbReference>
<dbReference type="SMART" id="SM00900">
    <property type="entry name" value="FMN_bind"/>
    <property type="match status" value="1"/>
</dbReference>
<keyword evidence="3" id="KW-0285">Flavoprotein</keyword>
<dbReference type="PANTHER" id="PTHR36118:SF1">
    <property type="entry name" value="ION-TRANSLOCATING OXIDOREDUCTASE COMPLEX SUBUNIT G"/>
    <property type="match status" value="1"/>
</dbReference>
<dbReference type="NCBIfam" id="TIGR01947">
    <property type="entry name" value="rnfG"/>
    <property type="match status" value="1"/>
</dbReference>
<keyword evidence="2" id="KW-0597">Phosphoprotein</keyword>
<keyword evidence="4" id="KW-0288">FMN</keyword>
<evidence type="ECO:0000256" key="5">
    <source>
        <dbReference type="ARBA" id="ARBA00022982"/>
    </source>
</evidence>
<dbReference type="PIRSF" id="PIRSF006091">
    <property type="entry name" value="E_trnsport_RnfG"/>
    <property type="match status" value="1"/>
</dbReference>
<protein>
    <submittedName>
        <fullName evidence="7">RnfABCDGE type electron transport complex subunit G</fullName>
    </submittedName>
</protein>
<feature type="domain" description="FMN-binding" evidence="6">
    <location>
        <begin position="97"/>
        <end position="180"/>
    </location>
</feature>
<dbReference type="Proteomes" id="UP000552560">
    <property type="component" value="Unassembled WGS sequence"/>
</dbReference>
<dbReference type="PANTHER" id="PTHR36118">
    <property type="entry name" value="ION-TRANSLOCATING OXIDOREDUCTASE COMPLEX SUBUNIT G"/>
    <property type="match status" value="1"/>
</dbReference>
<dbReference type="GO" id="GO:0010181">
    <property type="term" value="F:FMN binding"/>
    <property type="evidence" value="ECO:0007669"/>
    <property type="project" value="InterPro"/>
</dbReference>
<evidence type="ECO:0000313" key="8">
    <source>
        <dbReference type="Proteomes" id="UP000552560"/>
    </source>
</evidence>
<reference evidence="7 8" key="1">
    <citation type="journal article" date="2020" name="Front. Microbiol.">
        <title>Genetic Organization of the aprX-lipA2 Operon Affects the Proteolytic Potential of Pseudomonas Species in Milk.</title>
        <authorList>
            <person name="Maier C."/>
            <person name="Huptas C."/>
            <person name="von Neubeck M."/>
            <person name="Scherer S."/>
            <person name="Wenning M."/>
            <person name="Lucking G."/>
        </authorList>
    </citation>
    <scope>NUCLEOTIDE SEQUENCE [LARGE SCALE GENOMIC DNA]</scope>
    <source>
        <strain evidence="7 8">WS 4671</strain>
    </source>
</reference>
<keyword evidence="1" id="KW-0813">Transport</keyword>
<evidence type="ECO:0000259" key="6">
    <source>
        <dbReference type="SMART" id="SM00900"/>
    </source>
</evidence>
<dbReference type="AlphaFoldDB" id="A0A0R3A5L7"/>
<keyword evidence="5" id="KW-0249">Electron transport</keyword>
<dbReference type="OrthoDB" id="9784165at2"/>
<name>A0A0R3A5L7_PSEVE</name>
<dbReference type="EMBL" id="JAAQWE010000025">
    <property type="protein sequence ID" value="NMX99301.1"/>
    <property type="molecule type" value="Genomic_DNA"/>
</dbReference>
<evidence type="ECO:0000256" key="1">
    <source>
        <dbReference type="ARBA" id="ARBA00022448"/>
    </source>
</evidence>
<sequence>MKSHRGVLLALLIAIGGGTLILTLQHLTADHAARQALALKRQALLDLLPADRYDNQPLEQPLPIAAQPLEESQLLGGYRVSLSGQPSAVLLRLSTSGYAGPIELLIAIDRDGKLLGIKTLAQSETPTLGGLISQPGNPWLASFKGRSRTDMQDSTVDQIAGATLTSRAVISATHDALRYFDEHRSSLLEPDAHD</sequence>
<gene>
    <name evidence="7" type="ORF">HBO43_22155</name>
</gene>
<dbReference type="RefSeq" id="WP_057005822.1">
    <property type="nucleotide sequence ID" value="NZ_CP149793.1"/>
</dbReference>
<dbReference type="GO" id="GO:0022900">
    <property type="term" value="P:electron transport chain"/>
    <property type="evidence" value="ECO:0007669"/>
    <property type="project" value="InterPro"/>
</dbReference>
<evidence type="ECO:0000256" key="2">
    <source>
        <dbReference type="ARBA" id="ARBA00022553"/>
    </source>
</evidence>
<proteinExistence type="predicted"/>
<evidence type="ECO:0000256" key="3">
    <source>
        <dbReference type="ARBA" id="ARBA00022630"/>
    </source>
</evidence>
<comment type="caution">
    <text evidence="7">The sequence shown here is derived from an EMBL/GenBank/DDBJ whole genome shotgun (WGS) entry which is preliminary data.</text>
</comment>
<evidence type="ECO:0000313" key="7">
    <source>
        <dbReference type="EMBL" id="NMX99301.1"/>
    </source>
</evidence>
<accession>A0A0R3A5L7</accession>
<dbReference type="GO" id="GO:0005886">
    <property type="term" value="C:plasma membrane"/>
    <property type="evidence" value="ECO:0007669"/>
    <property type="project" value="InterPro"/>
</dbReference>
<organism evidence="7 8">
    <name type="scientific">Pseudomonas veronii</name>
    <dbReference type="NCBI Taxonomy" id="76761"/>
    <lineage>
        <taxon>Bacteria</taxon>
        <taxon>Pseudomonadati</taxon>
        <taxon>Pseudomonadota</taxon>
        <taxon>Gammaproteobacteria</taxon>
        <taxon>Pseudomonadales</taxon>
        <taxon>Pseudomonadaceae</taxon>
        <taxon>Pseudomonas</taxon>
    </lineage>
</organism>
<evidence type="ECO:0000256" key="4">
    <source>
        <dbReference type="ARBA" id="ARBA00022643"/>
    </source>
</evidence>
<dbReference type="Pfam" id="PF04205">
    <property type="entry name" value="FMN_bind"/>
    <property type="match status" value="1"/>
</dbReference>
<dbReference type="GO" id="GO:0009055">
    <property type="term" value="F:electron transfer activity"/>
    <property type="evidence" value="ECO:0007669"/>
    <property type="project" value="InterPro"/>
</dbReference>
<dbReference type="InterPro" id="IPR007329">
    <property type="entry name" value="FMN-bd"/>
</dbReference>